<dbReference type="GO" id="GO:0046872">
    <property type="term" value="F:metal ion binding"/>
    <property type="evidence" value="ECO:0007669"/>
    <property type="project" value="UniProtKB-KW"/>
</dbReference>
<gene>
    <name evidence="8" type="ORF">IVIADoCa5_3</name>
</gene>
<evidence type="ECO:0000256" key="2">
    <source>
        <dbReference type="ARBA" id="ARBA00012274"/>
    </source>
</evidence>
<evidence type="ECO:0000256" key="1">
    <source>
        <dbReference type="ARBA" id="ARBA00009303"/>
    </source>
</evidence>
<keyword evidence="4" id="KW-0560">Oxidoreductase</keyword>
<organism evidence="8 9">
    <name type="scientific">Xanthomonas phage vB_Xar_IVIA-DoCa5</name>
    <dbReference type="NCBI Taxonomy" id="2975532"/>
    <lineage>
        <taxon>Viruses</taxon>
        <taxon>Duplodnaviria</taxon>
        <taxon>Heunggongvirae</taxon>
        <taxon>Uroviricota</taxon>
        <taxon>Caudoviricetes</taxon>
        <taxon>Mesyanzhinovviridae</taxon>
        <taxon>Bradleyvirinae</taxon>
        <taxon>Docaquintavirus</taxon>
        <taxon>Docaquintavirus doca5</taxon>
    </lineage>
</organism>
<evidence type="ECO:0000256" key="7">
    <source>
        <dbReference type="PIRSR" id="PIRSR000355-2"/>
    </source>
</evidence>
<feature type="binding site" evidence="7">
    <location>
        <position position="212"/>
    </location>
    <ligand>
        <name>Fe cation</name>
        <dbReference type="ChEBI" id="CHEBI:24875"/>
        <label>2</label>
    </ligand>
</feature>
<evidence type="ECO:0000313" key="9">
    <source>
        <dbReference type="Proteomes" id="UP001164549"/>
    </source>
</evidence>
<name>A0A9X9JMX7_9CAUD</name>
<dbReference type="CDD" id="cd01049">
    <property type="entry name" value="RNRR2"/>
    <property type="match status" value="1"/>
</dbReference>
<evidence type="ECO:0000256" key="6">
    <source>
        <dbReference type="PIRSR" id="PIRSR000355-1"/>
    </source>
</evidence>
<feature type="binding site" evidence="7">
    <location>
        <position position="82"/>
    </location>
    <ligand>
        <name>Fe cation</name>
        <dbReference type="ChEBI" id="CHEBI:24875"/>
        <label>1</label>
    </ligand>
</feature>
<evidence type="ECO:0000256" key="5">
    <source>
        <dbReference type="ARBA" id="ARBA00023004"/>
    </source>
</evidence>
<dbReference type="NCBIfam" id="NF007186">
    <property type="entry name" value="PRK09614.1-5"/>
    <property type="match status" value="1"/>
</dbReference>
<dbReference type="SUPFAM" id="SSF47240">
    <property type="entry name" value="Ferritin-like"/>
    <property type="match status" value="1"/>
</dbReference>
<feature type="binding site" evidence="7">
    <location>
        <position position="116"/>
    </location>
    <ligand>
        <name>Fe cation</name>
        <dbReference type="ChEBI" id="CHEBI:24875"/>
        <label>1</label>
    </ligand>
</feature>
<keyword evidence="5 7" id="KW-0408">Iron</keyword>
<dbReference type="PANTHER" id="PTHR23409">
    <property type="entry name" value="RIBONUCLEOSIDE-DIPHOSPHATE REDUCTASE SMALL CHAIN"/>
    <property type="match status" value="1"/>
</dbReference>
<feature type="binding site" evidence="7">
    <location>
        <position position="209"/>
    </location>
    <ligand>
        <name>Fe cation</name>
        <dbReference type="ChEBI" id="CHEBI:24875"/>
        <label>2</label>
    </ligand>
</feature>
<evidence type="ECO:0000256" key="4">
    <source>
        <dbReference type="ARBA" id="ARBA00023002"/>
    </source>
</evidence>
<dbReference type="InterPro" id="IPR012348">
    <property type="entry name" value="RNR-like"/>
</dbReference>
<dbReference type="Gene3D" id="1.10.620.20">
    <property type="entry name" value="Ribonucleotide Reductase, subunit A"/>
    <property type="match status" value="1"/>
</dbReference>
<dbReference type="InterPro" id="IPR033909">
    <property type="entry name" value="RNR_small"/>
</dbReference>
<dbReference type="PIRSF" id="PIRSF000355">
    <property type="entry name" value="NrdB"/>
    <property type="match status" value="1"/>
</dbReference>
<dbReference type="EC" id="1.17.4.1" evidence="2"/>
<evidence type="ECO:0000256" key="3">
    <source>
        <dbReference type="ARBA" id="ARBA00022723"/>
    </source>
</evidence>
<dbReference type="InterPro" id="IPR009078">
    <property type="entry name" value="Ferritin-like_SF"/>
</dbReference>
<comment type="cofactor">
    <cofactor evidence="7">
        <name>Fe cation</name>
        <dbReference type="ChEBI" id="CHEBI:24875"/>
    </cofactor>
    <text evidence="7">Binds 2 iron ions per subunit.</text>
</comment>
<dbReference type="InterPro" id="IPR000358">
    <property type="entry name" value="RNR_small_fam"/>
</dbReference>
<dbReference type="EMBL" id="ON932079">
    <property type="protein sequence ID" value="UYA98673.1"/>
    <property type="molecule type" value="Genomic_DNA"/>
</dbReference>
<comment type="similarity">
    <text evidence="1">Belongs to the ribonucleoside diphosphate reductase small chain family.</text>
</comment>
<keyword evidence="9" id="KW-1185">Reference proteome</keyword>
<feature type="binding site" evidence="7">
    <location>
        <position position="113"/>
    </location>
    <ligand>
        <name>Fe cation</name>
        <dbReference type="ChEBI" id="CHEBI:24875"/>
        <label>2</label>
    </ligand>
</feature>
<dbReference type="Proteomes" id="UP001164549">
    <property type="component" value="Segment"/>
</dbReference>
<feature type="active site" evidence="6">
    <location>
        <position position="120"/>
    </location>
</feature>
<feature type="binding site" evidence="7">
    <location>
        <position position="113"/>
    </location>
    <ligand>
        <name>Fe cation</name>
        <dbReference type="ChEBI" id="CHEBI:24875"/>
        <label>1</label>
    </ligand>
</feature>
<evidence type="ECO:0000313" key="8">
    <source>
        <dbReference type="EMBL" id="UYA98673.1"/>
    </source>
</evidence>
<dbReference type="GO" id="GO:0004748">
    <property type="term" value="F:ribonucleoside-diphosphate reductase activity, thioredoxin disulfide as acceptor"/>
    <property type="evidence" value="ECO:0007669"/>
    <property type="project" value="UniProtKB-EC"/>
</dbReference>
<reference evidence="8" key="1">
    <citation type="submission" date="2022-07" db="EMBL/GenBank/DDBJ databases">
        <title>Comparative analysis of new lytic phages for the biological control of phytopathogenic Xanthomonas spp.</title>
        <authorList>
            <person name="Domingo-Calap M.L."/>
            <person name="Bernabeu-Gimeno M."/>
            <person name="Aure C.M."/>
            <person name="Marco-Noales E."/>
            <person name="Domingo-Calap P."/>
        </authorList>
    </citation>
    <scope>NUCLEOTIDE SEQUENCE</scope>
</reference>
<protein>
    <recommendedName>
        <fullName evidence="2">ribonucleoside-diphosphate reductase</fullName>
        <ecNumber evidence="2">1.17.4.1</ecNumber>
    </recommendedName>
</protein>
<proteinExistence type="inferred from homology"/>
<accession>A0A9X9JMX7</accession>
<dbReference type="Pfam" id="PF00268">
    <property type="entry name" value="Ribonuc_red_sm"/>
    <property type="match status" value="1"/>
</dbReference>
<feature type="binding site" evidence="7">
    <location>
        <position position="175"/>
    </location>
    <ligand>
        <name>Fe cation</name>
        <dbReference type="ChEBI" id="CHEBI:24875"/>
        <label>2</label>
    </ligand>
</feature>
<keyword evidence="3 7" id="KW-0479">Metal-binding</keyword>
<dbReference type="PANTHER" id="PTHR23409:SF18">
    <property type="entry name" value="RIBONUCLEOSIDE-DIPHOSPHATE REDUCTASE SUBUNIT M2"/>
    <property type="match status" value="1"/>
</dbReference>
<sequence length="336" mass="38879">MKAKEAIMTLTLPTKPSLFSKRAEYKPFWYPWAYEAFVASEQMHWLVREIPMTEDVRTWRSVLTDQERHLLTHIFRFFTQADVDVASGYIDRYLPTFKPTEIRMAMASIAAREGVHIQAYSTLIDELGIPEVEYSAFMSYKEMVDKHEYLFSRREGLSELEHLALDIAVFSAFGEGLQLFSSFVMLLNFTRFGKMTGMGQVVSWSIRDETLHVEFMVQVYHQLLAEHPQLRTAEHSERVREVAARMVELEFAFIDLAYATGANHGLEAEDVKQYMRFTADQRLGQLGERPLFGVDRNPLGWVDAIVFGKEHTNFFENRATDYSKGAMTGTWDNAFD</sequence>
<dbReference type="GO" id="GO:0009263">
    <property type="term" value="P:deoxyribonucleotide biosynthetic process"/>
    <property type="evidence" value="ECO:0007669"/>
    <property type="project" value="InterPro"/>
</dbReference>